<organism evidence="4 5">
    <name type="scientific">Rhodococcus jostii</name>
    <dbReference type="NCBI Taxonomy" id="132919"/>
    <lineage>
        <taxon>Bacteria</taxon>
        <taxon>Bacillati</taxon>
        <taxon>Actinomycetota</taxon>
        <taxon>Actinomycetes</taxon>
        <taxon>Mycobacteriales</taxon>
        <taxon>Nocardiaceae</taxon>
        <taxon>Rhodococcus</taxon>
    </lineage>
</organism>
<dbReference type="EMBL" id="FNTL01000002">
    <property type="protein sequence ID" value="SEB34083.1"/>
    <property type="molecule type" value="Genomic_DNA"/>
</dbReference>
<dbReference type="SMART" id="SM00955">
    <property type="entry name" value="RNB"/>
    <property type="match status" value="1"/>
</dbReference>
<dbReference type="PANTHER" id="PTHR23355">
    <property type="entry name" value="RIBONUCLEASE"/>
    <property type="match status" value="1"/>
</dbReference>
<accession>A0A1H4IJI5</accession>
<dbReference type="GO" id="GO:0000932">
    <property type="term" value="C:P-body"/>
    <property type="evidence" value="ECO:0007669"/>
    <property type="project" value="TreeGrafter"/>
</dbReference>
<dbReference type="CDD" id="cd00048">
    <property type="entry name" value="DSRM_SF"/>
    <property type="match status" value="1"/>
</dbReference>
<evidence type="ECO:0000256" key="1">
    <source>
        <dbReference type="PROSITE-ProRule" id="PRU00266"/>
    </source>
</evidence>
<dbReference type="GO" id="GO:0003723">
    <property type="term" value="F:RNA binding"/>
    <property type="evidence" value="ECO:0007669"/>
    <property type="project" value="UniProtKB-UniRule"/>
</dbReference>
<dbReference type="OrthoDB" id="5800376at2"/>
<dbReference type="RefSeq" id="WP_073368994.1">
    <property type="nucleotide sequence ID" value="NZ_FNTL01000002.1"/>
</dbReference>
<dbReference type="InterPro" id="IPR012340">
    <property type="entry name" value="NA-bd_OB-fold"/>
</dbReference>
<protein>
    <submittedName>
        <fullName evidence="4">Ribonuclease R</fullName>
    </submittedName>
</protein>
<reference evidence="5" key="1">
    <citation type="submission" date="2016-10" db="EMBL/GenBank/DDBJ databases">
        <authorList>
            <person name="Varghese N."/>
        </authorList>
    </citation>
    <scope>NUCLEOTIDE SEQUENCE [LARGE SCALE GENOMIC DNA]</scope>
    <source>
        <strain evidence="5">DSM 44719</strain>
    </source>
</reference>
<dbReference type="InterPro" id="IPR001900">
    <property type="entry name" value="RNase_II/R"/>
</dbReference>
<keyword evidence="1" id="KW-0694">RNA-binding</keyword>
<dbReference type="SMART" id="SM00358">
    <property type="entry name" value="DSRM"/>
    <property type="match status" value="1"/>
</dbReference>
<feature type="region of interest" description="Disordered" evidence="2">
    <location>
        <begin position="497"/>
        <end position="535"/>
    </location>
</feature>
<dbReference type="InterPro" id="IPR050180">
    <property type="entry name" value="RNR_Ribonuclease"/>
</dbReference>
<dbReference type="Proteomes" id="UP000183407">
    <property type="component" value="Unassembled WGS sequence"/>
</dbReference>
<dbReference type="Pfam" id="PF00773">
    <property type="entry name" value="RNB"/>
    <property type="match status" value="1"/>
</dbReference>
<name>A0A1H4IJI5_RHOJO</name>
<dbReference type="Pfam" id="PF00035">
    <property type="entry name" value="dsrm"/>
    <property type="match status" value="1"/>
</dbReference>
<feature type="domain" description="DRBM" evidence="3">
    <location>
        <begin position="556"/>
        <end position="623"/>
    </location>
</feature>
<dbReference type="GO" id="GO:0000175">
    <property type="term" value="F:3'-5'-RNA exonuclease activity"/>
    <property type="evidence" value="ECO:0007669"/>
    <property type="project" value="TreeGrafter"/>
</dbReference>
<evidence type="ECO:0000313" key="4">
    <source>
        <dbReference type="EMBL" id="SEB34083.1"/>
    </source>
</evidence>
<dbReference type="InterPro" id="IPR014720">
    <property type="entry name" value="dsRBD_dom"/>
</dbReference>
<dbReference type="GO" id="GO:0006402">
    <property type="term" value="P:mRNA catabolic process"/>
    <property type="evidence" value="ECO:0007669"/>
    <property type="project" value="TreeGrafter"/>
</dbReference>
<dbReference type="SUPFAM" id="SSF50249">
    <property type="entry name" value="Nucleic acid-binding proteins"/>
    <property type="match status" value="1"/>
</dbReference>
<proteinExistence type="predicted"/>
<dbReference type="PROSITE" id="PS50137">
    <property type="entry name" value="DS_RBD"/>
    <property type="match status" value="1"/>
</dbReference>
<evidence type="ECO:0000259" key="3">
    <source>
        <dbReference type="PROSITE" id="PS50137"/>
    </source>
</evidence>
<feature type="compositionally biased region" description="Pro residues" evidence="2">
    <location>
        <begin position="511"/>
        <end position="523"/>
    </location>
</feature>
<evidence type="ECO:0000313" key="5">
    <source>
        <dbReference type="Proteomes" id="UP000183407"/>
    </source>
</evidence>
<evidence type="ECO:0000256" key="2">
    <source>
        <dbReference type="SAM" id="MobiDB-lite"/>
    </source>
</evidence>
<dbReference type="Gene3D" id="3.30.160.20">
    <property type="match status" value="1"/>
</dbReference>
<dbReference type="PANTHER" id="PTHR23355:SF65">
    <property type="entry name" value="EXORIBONUCLEASE CYT-4, PUTATIVE (AFU_ORTHOLOGUE AFUA_7G01550)-RELATED"/>
    <property type="match status" value="1"/>
</dbReference>
<sequence length="623" mass="66693">MRSSTVIDVSTLLMIDSASARDRDDAFSVVPRADGRGWAVEVHIAGVADVVELGSVADEQAFLRAETRYLRSRTIPMLGETAEQAATLSSEFVRTSLRVTGTLTTDGRLVDVTVDRGQISPGRCVDIDHADVPAILTDPTHPLHPQLAAADDAAQVLLTARRDGGALAFYDLTRGWAASEDGAIVAIAAELRTVAYVIVQELMIATNEAVALWCVEQGLPILFRNHRPNPVAGSTDELMHEIAAAAGDPDLFAKLRGRLLSTLRAATYDPTVHGHYGLRLSAYSHVTSPLRRVADLINQRIIFAHLDHSSAPYTGEQLAALGTDLNRRTRAAREAKKNHFKHADQRIVAEQATTDLAALDSRRFHKVLKAEAAGPLRAELAAELARRVDADLMTAPDVAVLIDASAPTWLPVQLRVLDTLADTHPEMSPSVASVWRQAHPDQLPTDLEIRRNGADHNPLFAARATHLNIRGPWATAAAKKPAEQAALWAALRAQLTGTDHPDTEPEWATTPEPPEPTTPPPAPKDSGATSSAEPHCTTAPAALNLDGAKKSKALSNPTAWLMSLAQNNNQAPPEWVFHTDGPAHAPRFTATVHLAGHTATATDTAKTAAKTASAAALVEALFA</sequence>
<dbReference type="AlphaFoldDB" id="A0A1H4IJI5"/>
<gene>
    <name evidence="4" type="ORF">SAMN04490220_0082</name>
</gene>
<dbReference type="SUPFAM" id="SSF54768">
    <property type="entry name" value="dsRNA-binding domain-like"/>
    <property type="match status" value="1"/>
</dbReference>